<dbReference type="RefSeq" id="WP_049850210.1">
    <property type="nucleotide sequence ID" value="NZ_JNGH01000119.1"/>
</dbReference>
<dbReference type="GO" id="GO:0007155">
    <property type="term" value="P:cell adhesion"/>
    <property type="evidence" value="ECO:0007669"/>
    <property type="project" value="InterPro"/>
</dbReference>
<dbReference type="GO" id="GO:0009289">
    <property type="term" value="C:pilus"/>
    <property type="evidence" value="ECO:0007669"/>
    <property type="project" value="InterPro"/>
</dbReference>
<sequence length="185" mass="19748">MSLKTLALVLAMVASPVVMAESLNMDFKARILAETCTFSEVSKNFDFGTAIFPQNILNKNVTATHEISVSSCTAAPQNIKFYLTPVMGSGTATDSENHTVLTTEQSDKGFGILVQMVLTEGSGTASSLTPLPFSIDDALDFSKRSMSGGKIRLDATLMPLKDRDYGAGIRIGSFAAAATLNIVYY</sequence>
<dbReference type="EMBL" id="JNGI01000050">
    <property type="protein sequence ID" value="KNC93490.1"/>
    <property type="molecule type" value="Genomic_DNA"/>
</dbReference>
<accession>A0A0L0GJL2</accession>
<keyword evidence="3" id="KW-1185">Reference proteome</keyword>
<keyword evidence="1" id="KW-0732">Signal</keyword>
<organism evidence="2 3">
    <name type="scientific">Trabulsiella odontotermitis</name>
    <dbReference type="NCBI Taxonomy" id="379893"/>
    <lineage>
        <taxon>Bacteria</taxon>
        <taxon>Pseudomonadati</taxon>
        <taxon>Pseudomonadota</taxon>
        <taxon>Gammaproteobacteria</taxon>
        <taxon>Enterobacterales</taxon>
        <taxon>Enterobacteriaceae</taxon>
        <taxon>Trabulsiella</taxon>
    </lineage>
</organism>
<dbReference type="InterPro" id="IPR008966">
    <property type="entry name" value="Adhesion_dom_sf"/>
</dbReference>
<reference evidence="2 3" key="1">
    <citation type="journal article" date="2015" name="Appl. Environ. Microbiol.">
        <title>The Enterobacterium Trabulsiella odontotermitis Presents Novel Adaptations Related to Its Association with Fungus-Growing Termites.</title>
        <authorList>
            <person name="Sapountzis P."/>
            <person name="Gruntjes T."/>
            <person name="Otani S."/>
            <person name="Estevez J."/>
            <person name="da Costa R.R."/>
            <person name="Plunkett G.3rd."/>
            <person name="Perna N.T."/>
            <person name="Poulsen M."/>
        </authorList>
    </citation>
    <scope>NUCLEOTIDE SEQUENCE [LARGE SCALE GENOMIC DNA]</scope>
    <source>
        <strain evidence="2 3">12</strain>
    </source>
</reference>
<proteinExistence type="predicted"/>
<dbReference type="InterPro" id="IPR036937">
    <property type="entry name" value="Adhesion_dom_fimbrial_sf"/>
</dbReference>
<evidence type="ECO:0000313" key="2">
    <source>
        <dbReference type="EMBL" id="KNC93490.1"/>
    </source>
</evidence>
<evidence type="ECO:0000313" key="3">
    <source>
        <dbReference type="Proteomes" id="UP000037393"/>
    </source>
</evidence>
<dbReference type="Proteomes" id="UP000037393">
    <property type="component" value="Unassembled WGS sequence"/>
</dbReference>
<feature type="chain" id="PRO_5005539389" description="Fimbrial-type adhesion domain-containing protein" evidence="1">
    <location>
        <begin position="21"/>
        <end position="185"/>
    </location>
</feature>
<name>A0A0L0GJL2_9ENTR</name>
<gene>
    <name evidence="2" type="ORF">GM31_19355</name>
</gene>
<dbReference type="PATRIC" id="fig|379893.3.peg.2640"/>
<dbReference type="SUPFAM" id="SSF49401">
    <property type="entry name" value="Bacterial adhesins"/>
    <property type="match status" value="1"/>
</dbReference>
<protein>
    <recommendedName>
        <fullName evidence="4">Fimbrial-type adhesion domain-containing protein</fullName>
    </recommendedName>
</protein>
<comment type="caution">
    <text evidence="2">The sequence shown here is derived from an EMBL/GenBank/DDBJ whole genome shotgun (WGS) entry which is preliminary data.</text>
</comment>
<evidence type="ECO:0000256" key="1">
    <source>
        <dbReference type="SAM" id="SignalP"/>
    </source>
</evidence>
<dbReference type="OrthoDB" id="9980461at2"/>
<dbReference type="Gene3D" id="2.60.40.1090">
    <property type="entry name" value="Fimbrial-type adhesion domain"/>
    <property type="match status" value="1"/>
</dbReference>
<evidence type="ECO:0008006" key="4">
    <source>
        <dbReference type="Google" id="ProtNLM"/>
    </source>
</evidence>
<feature type="signal peptide" evidence="1">
    <location>
        <begin position="1"/>
        <end position="20"/>
    </location>
</feature>
<dbReference type="AlphaFoldDB" id="A0A0L0GJL2"/>